<evidence type="ECO:0000256" key="6">
    <source>
        <dbReference type="ARBA" id="ARBA00022847"/>
    </source>
</evidence>
<evidence type="ECO:0000313" key="17">
    <source>
        <dbReference type="Proteomes" id="UP001241537"/>
    </source>
</evidence>
<organism evidence="16 17">
    <name type="scientific">Moryella indoligenes</name>
    <dbReference type="NCBI Taxonomy" id="371674"/>
    <lineage>
        <taxon>Bacteria</taxon>
        <taxon>Bacillati</taxon>
        <taxon>Bacillota</taxon>
        <taxon>Clostridia</taxon>
        <taxon>Lachnospirales</taxon>
        <taxon>Lachnospiraceae</taxon>
        <taxon>Moryella</taxon>
    </lineage>
</organism>
<feature type="transmembrane region" description="Helical" evidence="15">
    <location>
        <begin position="406"/>
        <end position="424"/>
    </location>
</feature>
<feature type="compositionally biased region" description="Basic and acidic residues" evidence="14">
    <location>
        <begin position="500"/>
        <end position="509"/>
    </location>
</feature>
<feature type="transmembrane region" description="Helical" evidence="15">
    <location>
        <begin position="43"/>
        <end position="69"/>
    </location>
</feature>
<dbReference type="Gene3D" id="1.20.1730.10">
    <property type="entry name" value="Sodium/glucose cotransporter"/>
    <property type="match status" value="1"/>
</dbReference>
<dbReference type="GO" id="GO:0015293">
    <property type="term" value="F:symporter activity"/>
    <property type="evidence" value="ECO:0007669"/>
    <property type="project" value="UniProtKB-KW"/>
</dbReference>
<evidence type="ECO:0000256" key="14">
    <source>
        <dbReference type="SAM" id="MobiDB-lite"/>
    </source>
</evidence>
<keyword evidence="6" id="KW-0769">Symport</keyword>
<feature type="transmembrane region" description="Helical" evidence="15">
    <location>
        <begin position="6"/>
        <end position="22"/>
    </location>
</feature>
<feature type="transmembrane region" description="Helical" evidence="15">
    <location>
        <begin position="331"/>
        <end position="352"/>
    </location>
</feature>
<evidence type="ECO:0000256" key="3">
    <source>
        <dbReference type="ARBA" id="ARBA00022448"/>
    </source>
</evidence>
<evidence type="ECO:0000313" key="16">
    <source>
        <dbReference type="EMBL" id="MDQ0152052.1"/>
    </source>
</evidence>
<evidence type="ECO:0000256" key="12">
    <source>
        <dbReference type="ARBA" id="ARBA00033708"/>
    </source>
</evidence>
<dbReference type="PANTHER" id="PTHR48086:SF3">
    <property type="entry name" value="SODIUM_PROLINE SYMPORTER"/>
    <property type="match status" value="1"/>
</dbReference>
<feature type="transmembrane region" description="Helical" evidence="15">
    <location>
        <begin position="239"/>
        <end position="257"/>
    </location>
</feature>
<dbReference type="PROSITE" id="PS50283">
    <property type="entry name" value="NA_SOLUT_SYMP_3"/>
    <property type="match status" value="1"/>
</dbReference>
<evidence type="ECO:0000256" key="15">
    <source>
        <dbReference type="SAM" id="Phobius"/>
    </source>
</evidence>
<evidence type="ECO:0000256" key="9">
    <source>
        <dbReference type="ARBA" id="ARBA00023065"/>
    </source>
</evidence>
<comment type="subcellular location">
    <subcellularLocation>
        <location evidence="1">Cell membrane</location>
        <topology evidence="1">Multi-pass membrane protein</topology>
    </subcellularLocation>
</comment>
<evidence type="ECO:0000256" key="4">
    <source>
        <dbReference type="ARBA" id="ARBA00022475"/>
    </source>
</evidence>
<name>A0AAE4AL33_9FIRM</name>
<dbReference type="InterPro" id="IPR001734">
    <property type="entry name" value="Na/solute_symporter"/>
</dbReference>
<reference evidence="16" key="1">
    <citation type="submission" date="2023-07" db="EMBL/GenBank/DDBJ databases">
        <title>Genomic Encyclopedia of Type Strains, Phase IV (KMG-IV): sequencing the most valuable type-strain genomes for metagenomic binning, comparative biology and taxonomic classification.</title>
        <authorList>
            <person name="Goeker M."/>
        </authorList>
    </citation>
    <scope>NUCLEOTIDE SEQUENCE</scope>
    <source>
        <strain evidence="16">DSM 19659</strain>
    </source>
</reference>
<feature type="transmembrane region" description="Helical" evidence="15">
    <location>
        <begin position="151"/>
        <end position="169"/>
    </location>
</feature>
<evidence type="ECO:0000256" key="13">
    <source>
        <dbReference type="RuleBase" id="RU362091"/>
    </source>
</evidence>
<dbReference type="AlphaFoldDB" id="A0AAE4AL33"/>
<gene>
    <name evidence="16" type="ORF">J2S20_000734</name>
</gene>
<keyword evidence="8" id="KW-0915">Sodium</keyword>
<evidence type="ECO:0000256" key="7">
    <source>
        <dbReference type="ARBA" id="ARBA00022989"/>
    </source>
</evidence>
<evidence type="ECO:0000256" key="1">
    <source>
        <dbReference type="ARBA" id="ARBA00004651"/>
    </source>
</evidence>
<sequence>MGKTALYLAYFCIYSVIMLIIGKGSMHGSSTPRDYFICERKVSLPFCVATFTGTWVSAITILSLTGSIYEEGLPVLFYAVIPWFLGAFLLALTARQLYSSAAITVPEMFWLRYHSRALQAVYGVVLIFVYIFYLVAQYKGFGLVASALFRIPYPAAVCMVYLFITYTTIGGYRSVLRTDMFHLLLLSGSLLLVCGSFVAKAGGFSALYRAAGQVQGFAHAGITTPTSPGQLLQLFGGRYTPLISLSMFWGWGLGLASNPQYLVRILSAKDSRTARNTVLVSLAILAALYFALIHIGLAMRVMIPSLPDAETTDSIFIRLINNELYGPWSGFFLFSVIGACVSTANSQLLLIASSLSYDVIRPLAPNGLPDKRVVALARRSVIGAGTIVMLLTLNPPHFTLSYGGDLWGVVAILLFPSLYGSVLTGRVTLRGIWCSIAAGALSIAVFYPLRAMGRIPVHPALCGVLISTAALFFGSVTEGKDAGNVDSLGRSVACPQTEDENTRREEDAE</sequence>
<comment type="catalytic activity">
    <reaction evidence="12">
        <text>L-proline(in) + Na(+)(in) = L-proline(out) + Na(+)(out)</text>
        <dbReference type="Rhea" id="RHEA:28967"/>
        <dbReference type="ChEBI" id="CHEBI:29101"/>
        <dbReference type="ChEBI" id="CHEBI:60039"/>
    </reaction>
</comment>
<dbReference type="Proteomes" id="UP001241537">
    <property type="component" value="Unassembled WGS sequence"/>
</dbReference>
<dbReference type="Pfam" id="PF00474">
    <property type="entry name" value="SSF"/>
    <property type="match status" value="1"/>
</dbReference>
<dbReference type="GO" id="GO:0005886">
    <property type="term" value="C:plasma membrane"/>
    <property type="evidence" value="ECO:0007669"/>
    <property type="project" value="UniProtKB-SubCell"/>
</dbReference>
<dbReference type="InterPro" id="IPR050277">
    <property type="entry name" value="Sodium:Solute_Symporter"/>
</dbReference>
<dbReference type="GO" id="GO:0006814">
    <property type="term" value="P:sodium ion transport"/>
    <property type="evidence" value="ECO:0007669"/>
    <property type="project" value="UniProtKB-KW"/>
</dbReference>
<keyword evidence="5 15" id="KW-0812">Transmembrane</keyword>
<evidence type="ECO:0000256" key="11">
    <source>
        <dbReference type="ARBA" id="ARBA00023201"/>
    </source>
</evidence>
<protein>
    <submittedName>
        <fullName evidence="16">SSS family solute:Na+ symporter</fullName>
    </submittedName>
</protein>
<evidence type="ECO:0000256" key="10">
    <source>
        <dbReference type="ARBA" id="ARBA00023136"/>
    </source>
</evidence>
<dbReference type="InterPro" id="IPR038377">
    <property type="entry name" value="Na/Glc_symporter_sf"/>
</dbReference>
<accession>A0AAE4AL33</accession>
<keyword evidence="10 15" id="KW-0472">Membrane</keyword>
<feature type="transmembrane region" description="Helical" evidence="15">
    <location>
        <begin position="455"/>
        <end position="474"/>
    </location>
</feature>
<comment type="caution">
    <text evidence="16">The sequence shown here is derived from an EMBL/GenBank/DDBJ whole genome shotgun (WGS) entry which is preliminary data.</text>
</comment>
<feature type="transmembrane region" description="Helical" evidence="15">
    <location>
        <begin position="373"/>
        <end position="394"/>
    </location>
</feature>
<dbReference type="CDD" id="cd10322">
    <property type="entry name" value="SLC5sbd"/>
    <property type="match status" value="1"/>
</dbReference>
<feature type="region of interest" description="Disordered" evidence="14">
    <location>
        <begin position="486"/>
        <end position="509"/>
    </location>
</feature>
<keyword evidence="9" id="KW-0406">Ion transport</keyword>
<feature type="transmembrane region" description="Helical" evidence="15">
    <location>
        <begin position="75"/>
        <end position="97"/>
    </location>
</feature>
<evidence type="ECO:0000256" key="8">
    <source>
        <dbReference type="ARBA" id="ARBA00023053"/>
    </source>
</evidence>
<keyword evidence="3" id="KW-0813">Transport</keyword>
<feature type="transmembrane region" description="Helical" evidence="15">
    <location>
        <begin position="431"/>
        <end position="449"/>
    </location>
</feature>
<evidence type="ECO:0000256" key="5">
    <source>
        <dbReference type="ARBA" id="ARBA00022692"/>
    </source>
</evidence>
<proteinExistence type="inferred from homology"/>
<comment type="similarity">
    <text evidence="2 13">Belongs to the sodium:solute symporter (SSF) (TC 2.A.21) family.</text>
</comment>
<keyword evidence="11" id="KW-0739">Sodium transport</keyword>
<dbReference type="PANTHER" id="PTHR48086">
    <property type="entry name" value="SODIUM/PROLINE SYMPORTER-RELATED"/>
    <property type="match status" value="1"/>
</dbReference>
<dbReference type="RefSeq" id="WP_307253303.1">
    <property type="nucleotide sequence ID" value="NZ_JAUSTO010000003.1"/>
</dbReference>
<keyword evidence="4" id="KW-1003">Cell membrane</keyword>
<feature type="transmembrane region" description="Helical" evidence="15">
    <location>
        <begin position="278"/>
        <end position="303"/>
    </location>
</feature>
<keyword evidence="7 15" id="KW-1133">Transmembrane helix</keyword>
<evidence type="ECO:0000256" key="2">
    <source>
        <dbReference type="ARBA" id="ARBA00006434"/>
    </source>
</evidence>
<keyword evidence="17" id="KW-1185">Reference proteome</keyword>
<dbReference type="EMBL" id="JAUSTO010000003">
    <property type="protein sequence ID" value="MDQ0152052.1"/>
    <property type="molecule type" value="Genomic_DNA"/>
</dbReference>
<feature type="transmembrane region" description="Helical" evidence="15">
    <location>
        <begin position="181"/>
        <end position="199"/>
    </location>
</feature>
<feature type="transmembrane region" description="Helical" evidence="15">
    <location>
        <begin position="117"/>
        <end position="136"/>
    </location>
</feature>